<gene>
    <name evidence="2" type="ORF">JOF53_003259</name>
</gene>
<dbReference type="Pfam" id="PF03640">
    <property type="entry name" value="Lipoprotein_15"/>
    <property type="match status" value="4"/>
</dbReference>
<proteinExistence type="predicted"/>
<evidence type="ECO:0000313" key="3">
    <source>
        <dbReference type="Proteomes" id="UP001519363"/>
    </source>
</evidence>
<dbReference type="RefSeq" id="WP_209707064.1">
    <property type="nucleotide sequence ID" value="NZ_JAGIOO010000001.1"/>
</dbReference>
<evidence type="ECO:0000313" key="2">
    <source>
        <dbReference type="EMBL" id="MBP2474387.1"/>
    </source>
</evidence>
<keyword evidence="2" id="KW-0449">Lipoprotein</keyword>
<evidence type="ECO:0000256" key="1">
    <source>
        <dbReference type="SAM" id="SignalP"/>
    </source>
</evidence>
<feature type="chain" id="PRO_5046700063" evidence="1">
    <location>
        <begin position="21"/>
        <end position="296"/>
    </location>
</feature>
<keyword evidence="3" id="KW-1185">Reference proteome</keyword>
<organism evidence="2 3">
    <name type="scientific">Crossiella equi</name>
    <dbReference type="NCBI Taxonomy" id="130796"/>
    <lineage>
        <taxon>Bacteria</taxon>
        <taxon>Bacillati</taxon>
        <taxon>Actinomycetota</taxon>
        <taxon>Actinomycetes</taxon>
        <taxon>Pseudonocardiales</taxon>
        <taxon>Pseudonocardiaceae</taxon>
        <taxon>Crossiella</taxon>
    </lineage>
</organism>
<dbReference type="InterPro" id="IPR005297">
    <property type="entry name" value="Lipoprotein_repeat"/>
</dbReference>
<name>A0ABS5ADK3_9PSEU</name>
<dbReference type="PANTHER" id="PTHR39335">
    <property type="entry name" value="BLL4220 PROTEIN"/>
    <property type="match status" value="1"/>
</dbReference>
<dbReference type="Proteomes" id="UP001519363">
    <property type="component" value="Unassembled WGS sequence"/>
</dbReference>
<feature type="signal peptide" evidence="1">
    <location>
        <begin position="1"/>
        <end position="20"/>
    </location>
</feature>
<dbReference type="EMBL" id="JAGIOO010000001">
    <property type="protein sequence ID" value="MBP2474387.1"/>
    <property type="molecule type" value="Genomic_DNA"/>
</dbReference>
<accession>A0ABS5ADK3</accession>
<protein>
    <submittedName>
        <fullName evidence="2">Lipoprotein with Yx(FWY)xxD motif</fullName>
    </submittedName>
</protein>
<dbReference type="PROSITE" id="PS51257">
    <property type="entry name" value="PROKAR_LIPOPROTEIN"/>
    <property type="match status" value="1"/>
</dbReference>
<reference evidence="2 3" key="1">
    <citation type="submission" date="2021-03" db="EMBL/GenBank/DDBJ databases">
        <title>Sequencing the genomes of 1000 actinobacteria strains.</title>
        <authorList>
            <person name="Klenk H.-P."/>
        </authorList>
    </citation>
    <scope>NUCLEOTIDE SEQUENCE [LARGE SCALE GENOMIC DNA]</scope>
    <source>
        <strain evidence="2 3">DSM 44580</strain>
    </source>
</reference>
<sequence>MQTRTILAVAAVSVVLFAGACGSGVDGSAPAARPPAAQPTSQEPVAASLNTASSSQLGKIVTDVNGMTLYRFDKDAAKPSKSNCADKCLEAWPPALVEGEPTVRGVNAALVGSLKRPDGIEQLTLAGWPLYRFAKDAAAGETKGQGVQGTWFAAAPDGKKAKAAAATLNVSSTEALTSFVTDVNGLTLYRFDKDVPKPPKTNCAAKCLEAWPPVLVTGSVTVQGVDESLVGSVKRPDGSEQVTLAGWPLYRFNRDSKPGDTLGQGVQGTWFAAAPDGKKAKAAAGAGTPAASAGGY</sequence>
<comment type="caution">
    <text evidence="2">The sequence shown here is derived from an EMBL/GenBank/DDBJ whole genome shotgun (WGS) entry which is preliminary data.</text>
</comment>
<keyword evidence="1" id="KW-0732">Signal</keyword>
<dbReference type="PANTHER" id="PTHR39335:SF1">
    <property type="entry name" value="BLL4220 PROTEIN"/>
    <property type="match status" value="1"/>
</dbReference>